<dbReference type="Pfam" id="PF03144">
    <property type="entry name" value="GTP_EFTU_D2"/>
    <property type="match status" value="1"/>
</dbReference>
<keyword evidence="4" id="KW-0963">Cytoplasm</keyword>
<dbReference type="PROSITE" id="PS00301">
    <property type="entry name" value="G_TR_1"/>
    <property type="match status" value="1"/>
</dbReference>
<comment type="similarity">
    <text evidence="2">Belongs to the TRAFAC class translation factor GTPase superfamily. Classic translation factor GTPase family. EF-Tu/EF-1A subfamily.</text>
</comment>
<feature type="compositionally biased region" description="Polar residues" evidence="14">
    <location>
        <begin position="1"/>
        <end position="14"/>
    </location>
</feature>
<dbReference type="GO" id="GO:0005525">
    <property type="term" value="F:GTP binding"/>
    <property type="evidence" value="ECO:0007669"/>
    <property type="project" value="UniProtKB-KW"/>
</dbReference>
<evidence type="ECO:0000256" key="8">
    <source>
        <dbReference type="ARBA" id="ARBA00022917"/>
    </source>
</evidence>
<dbReference type="PRINTS" id="PR00315">
    <property type="entry name" value="ELONGATNFCT"/>
</dbReference>
<evidence type="ECO:0000259" key="15">
    <source>
        <dbReference type="PROSITE" id="PS51722"/>
    </source>
</evidence>
<evidence type="ECO:0000256" key="11">
    <source>
        <dbReference type="ARBA" id="ARBA00030210"/>
    </source>
</evidence>
<feature type="domain" description="Tr-type G" evidence="15">
    <location>
        <begin position="277"/>
        <end position="509"/>
    </location>
</feature>
<dbReference type="GO" id="GO:0003924">
    <property type="term" value="F:GTPase activity"/>
    <property type="evidence" value="ECO:0007669"/>
    <property type="project" value="InterPro"/>
</dbReference>
<evidence type="ECO:0000256" key="10">
    <source>
        <dbReference type="ARBA" id="ARBA00029585"/>
    </source>
</evidence>
<dbReference type="Pfam" id="PF22594">
    <property type="entry name" value="GTP-eEF1A_C"/>
    <property type="match status" value="1"/>
</dbReference>
<dbReference type="GO" id="GO:0002184">
    <property type="term" value="P:cytoplasmic translational termination"/>
    <property type="evidence" value="ECO:0007669"/>
    <property type="project" value="UniProtKB-ARBA"/>
</dbReference>
<keyword evidence="9" id="KW-0342">GTP-binding</keyword>
<dbReference type="CDD" id="cd04089">
    <property type="entry name" value="eRF3_II"/>
    <property type="match status" value="1"/>
</dbReference>
<dbReference type="CDD" id="cd03704">
    <property type="entry name" value="eRF3_C_III"/>
    <property type="match status" value="1"/>
</dbReference>
<dbReference type="FunFam" id="3.40.50.300:FF:000503">
    <property type="entry name" value="Peptide chain release factor subunit 3"/>
    <property type="match status" value="1"/>
</dbReference>
<dbReference type="FunFam" id="2.40.30.10:FF:000020">
    <property type="entry name" value="Translation elongation factor EF-1"/>
    <property type="match status" value="1"/>
</dbReference>
<dbReference type="FunFam" id="2.40.30.10:FF:000017">
    <property type="entry name" value="Eukaryotic peptide chain release factor GTP-binding subunit"/>
    <property type="match status" value="1"/>
</dbReference>
<dbReference type="PRINTS" id="PR01343">
    <property type="entry name" value="YEASTERF"/>
</dbReference>
<evidence type="ECO:0000256" key="14">
    <source>
        <dbReference type="SAM" id="MobiDB-lite"/>
    </source>
</evidence>
<reference evidence="16" key="1">
    <citation type="submission" date="2014-06" db="EMBL/GenBank/DDBJ databases">
        <authorList>
            <person name="Ju J."/>
            <person name="Zhang J."/>
        </authorList>
    </citation>
    <scope>NUCLEOTIDE SEQUENCE</scope>
    <source>
        <strain evidence="16">SscI8</strain>
    </source>
</reference>
<evidence type="ECO:0000256" key="13">
    <source>
        <dbReference type="ARBA" id="ARBA00031881"/>
    </source>
</evidence>
<proteinExistence type="inferred from homology"/>
<feature type="compositionally biased region" description="Low complexity" evidence="14">
    <location>
        <begin position="83"/>
        <end position="94"/>
    </location>
</feature>
<name>A0A127ZDA8_9BASI</name>
<evidence type="ECO:0000256" key="9">
    <source>
        <dbReference type="ARBA" id="ARBA00023134"/>
    </source>
</evidence>
<dbReference type="InterPro" id="IPR003285">
    <property type="entry name" value="Sup35"/>
</dbReference>
<dbReference type="InterPro" id="IPR009001">
    <property type="entry name" value="Transl_elong_EF1A/Init_IF2_C"/>
</dbReference>
<dbReference type="InterPro" id="IPR027417">
    <property type="entry name" value="P-loop_NTPase"/>
</dbReference>
<feature type="compositionally biased region" description="Gly residues" evidence="14">
    <location>
        <begin position="73"/>
        <end position="82"/>
    </location>
</feature>
<organism evidence="16">
    <name type="scientific">Sporisorium scitamineum</name>
    <dbReference type="NCBI Taxonomy" id="49012"/>
    <lineage>
        <taxon>Eukaryota</taxon>
        <taxon>Fungi</taxon>
        <taxon>Dikarya</taxon>
        <taxon>Basidiomycota</taxon>
        <taxon>Ustilaginomycotina</taxon>
        <taxon>Ustilaginomycetes</taxon>
        <taxon>Ustilaginales</taxon>
        <taxon>Ustilaginaceae</taxon>
        <taxon>Sporisorium</taxon>
    </lineage>
</organism>
<dbReference type="PANTHER" id="PTHR23115">
    <property type="entry name" value="TRANSLATION FACTOR"/>
    <property type="match status" value="1"/>
</dbReference>
<dbReference type="Pfam" id="PF00009">
    <property type="entry name" value="GTP_EFTU"/>
    <property type="match status" value="1"/>
</dbReference>
<sequence length="728" mass="77483">MNPNAPSFGFNPNASGFVPGGQQGQQQKGGAPYGQQGGYYQQGFNNQQQQQGFNGGYGNQYQQYHQQYQQPYGGAGGAGGYAQQGFNQQGFSNQYAQQGFNGLPARPAASGSNQLPSRAPPPAAAASADAAPRKPVSISIGGGAKPAAPAAADKSDAPRKPVSISIGGAKKPEAPKEAAPAAATATETPAQPAAVAAVKNTEAPSSTTASAPSSRTESPAPAAAAPKTESRIASLSSKPVAAERSTTNADQILAEASKVTDEETLKDLFGENSDALKSHLNIVFIGHVDAGKSTMGGNLLFLTGMVDKRTMEKYEREAKEAGRESWYLSWALDSTAQEREKGKTVEVGRAYFETGKRRYTILDAPGHKSFVPSMISGAAQADVAVLVISARKGEFETGFERGGQTREHAVLVKTAGVQRLIVVVNKMDESTVNWEQSRYDEVQSKLTPFLRSAGFNPKTDITYIPVSAYAGQNLKERVPKSVCDWYSGPSLLEYLDNLELGDRKISAPLKMPISEKYNDMGTVVVGKLEAGKIKKGDTLLLMPNKVSVEAAAIFNEQEEEVPAAISGDNVRVKLKGIDHEEVTVGHVLTDPVNPVHVATHFEAQLAILEHRNIICAGYSAVVHCHTVSQEANLVALLHYYDKKTGKKSRRGPQFAKKGMKIIALVELAGPICVERFKDYPQLGRFTLRDEGRTVAIGKVTKLITSADELPDVAKLSVNDAAAAAAAAN</sequence>
<dbReference type="Gene3D" id="3.40.50.300">
    <property type="entry name" value="P-loop containing nucleotide triphosphate hydrolases"/>
    <property type="match status" value="1"/>
</dbReference>
<dbReference type="AlphaFoldDB" id="A0A127ZDA8"/>
<evidence type="ECO:0000256" key="12">
    <source>
        <dbReference type="ARBA" id="ARBA00030845"/>
    </source>
</evidence>
<evidence type="ECO:0000313" key="16">
    <source>
        <dbReference type="EMBL" id="CDU23597.1"/>
    </source>
</evidence>
<dbReference type="CDD" id="cd01883">
    <property type="entry name" value="EF1_alpha"/>
    <property type="match status" value="1"/>
</dbReference>
<keyword evidence="8" id="KW-0648">Protein biosynthesis</keyword>
<evidence type="ECO:0000256" key="6">
    <source>
        <dbReference type="ARBA" id="ARBA00022737"/>
    </source>
</evidence>
<feature type="region of interest" description="Disordered" evidence="14">
    <location>
        <begin position="1"/>
        <end position="249"/>
    </location>
</feature>
<evidence type="ECO:0000256" key="7">
    <source>
        <dbReference type="ARBA" id="ARBA00022741"/>
    </source>
</evidence>
<gene>
    <name evidence="16" type="ORF">SPSC_02226</name>
</gene>
<dbReference type="SUPFAM" id="SSF50447">
    <property type="entry name" value="Translation proteins"/>
    <property type="match status" value="1"/>
</dbReference>
<dbReference type="GO" id="GO:0018444">
    <property type="term" value="C:translation release factor complex"/>
    <property type="evidence" value="ECO:0007669"/>
    <property type="project" value="UniProtKB-ARBA"/>
</dbReference>
<dbReference type="PROSITE" id="PS51722">
    <property type="entry name" value="G_TR_2"/>
    <property type="match status" value="1"/>
</dbReference>
<dbReference type="GO" id="GO:0005829">
    <property type="term" value="C:cytosol"/>
    <property type="evidence" value="ECO:0007669"/>
    <property type="project" value="GOC"/>
</dbReference>
<feature type="compositionally biased region" description="Low complexity" evidence="14">
    <location>
        <begin position="177"/>
        <end position="227"/>
    </location>
</feature>
<accession>A0A127ZDA8</accession>
<dbReference type="SUPFAM" id="SSF52540">
    <property type="entry name" value="P-loop containing nucleoside triphosphate hydrolases"/>
    <property type="match status" value="1"/>
</dbReference>
<dbReference type="InterPro" id="IPR004161">
    <property type="entry name" value="EFTu-like_2"/>
</dbReference>
<evidence type="ECO:0000256" key="2">
    <source>
        <dbReference type="ARBA" id="ARBA00007249"/>
    </source>
</evidence>
<keyword evidence="7" id="KW-0547">Nucleotide-binding</keyword>
<dbReference type="InterPro" id="IPR054696">
    <property type="entry name" value="GTP-eEF1A_C"/>
</dbReference>
<evidence type="ECO:0000256" key="3">
    <source>
        <dbReference type="ARBA" id="ARBA00015765"/>
    </source>
</evidence>
<dbReference type="InterPro" id="IPR031157">
    <property type="entry name" value="G_TR_CS"/>
</dbReference>
<dbReference type="Gene3D" id="2.40.30.10">
    <property type="entry name" value="Translation factors"/>
    <property type="match status" value="2"/>
</dbReference>
<evidence type="ECO:0000256" key="4">
    <source>
        <dbReference type="ARBA" id="ARBA00022490"/>
    </source>
</evidence>
<feature type="compositionally biased region" description="Low complexity" evidence="14">
    <location>
        <begin position="38"/>
        <end position="52"/>
    </location>
</feature>
<dbReference type="InterPro" id="IPR000795">
    <property type="entry name" value="T_Tr_GTP-bd_dom"/>
</dbReference>
<protein>
    <recommendedName>
        <fullName evidence="3">Eukaryotic peptide chain release factor GTP-binding subunit</fullName>
    </recommendedName>
    <alternativeName>
        <fullName evidence="13">ERF-3</fullName>
    </alternativeName>
    <alternativeName>
        <fullName evidence="12">ERF2</fullName>
    </alternativeName>
    <alternativeName>
        <fullName evidence="10">Polypeptide release factor 3</fullName>
    </alternativeName>
    <alternativeName>
        <fullName evidence="11">Translation release factor 3</fullName>
    </alternativeName>
</protein>
<dbReference type="InterPro" id="IPR009000">
    <property type="entry name" value="Transl_B-barrel_sf"/>
</dbReference>
<dbReference type="GO" id="GO:0003747">
    <property type="term" value="F:translation release factor activity"/>
    <property type="evidence" value="ECO:0007669"/>
    <property type="project" value="InterPro"/>
</dbReference>
<dbReference type="SUPFAM" id="SSF50465">
    <property type="entry name" value="EF-Tu/eEF-1alpha/eIF2-gamma C-terminal domain"/>
    <property type="match status" value="1"/>
</dbReference>
<feature type="compositionally biased region" description="Low complexity" evidence="14">
    <location>
        <begin position="59"/>
        <end position="72"/>
    </location>
</feature>
<dbReference type="GO" id="GO:0000288">
    <property type="term" value="P:nuclear-transcribed mRNA catabolic process, deadenylation-dependent decay"/>
    <property type="evidence" value="ECO:0007669"/>
    <property type="project" value="InterPro"/>
</dbReference>
<keyword evidence="6" id="KW-0677">Repeat</keyword>
<comment type="subcellular location">
    <subcellularLocation>
        <location evidence="1">Cytoplasm</location>
    </subcellularLocation>
</comment>
<keyword evidence="5" id="KW-0597">Phosphoprotein</keyword>
<evidence type="ECO:0000256" key="1">
    <source>
        <dbReference type="ARBA" id="ARBA00004496"/>
    </source>
</evidence>
<evidence type="ECO:0000256" key="5">
    <source>
        <dbReference type="ARBA" id="ARBA00022553"/>
    </source>
</evidence>
<dbReference type="InterPro" id="IPR050100">
    <property type="entry name" value="TRAFAC_GTPase_members"/>
</dbReference>
<dbReference type="EMBL" id="LK056663">
    <property type="protein sequence ID" value="CDU23597.1"/>
    <property type="molecule type" value="Genomic_DNA"/>
</dbReference>
<dbReference type="OrthoDB" id="342024at2759"/>